<dbReference type="RefSeq" id="WP_306409389.1">
    <property type="nucleotide sequence ID" value="NZ_JANFPI010000001.1"/>
</dbReference>
<evidence type="ECO:0000313" key="2">
    <source>
        <dbReference type="EMBL" id="MCX8995614.1"/>
    </source>
</evidence>
<dbReference type="Gene3D" id="2.40.33.20">
    <property type="entry name" value="PK beta-barrel domain-like"/>
    <property type="match status" value="1"/>
</dbReference>
<gene>
    <name evidence="2" type="ORF">NOF55_00655</name>
</gene>
<dbReference type="AlphaFoldDB" id="A0AAE3MVF9"/>
<dbReference type="GO" id="GO:0030170">
    <property type="term" value="F:pyridoxal phosphate binding"/>
    <property type="evidence" value="ECO:0007669"/>
    <property type="project" value="InterPro"/>
</dbReference>
<dbReference type="GO" id="GO:0030151">
    <property type="term" value="F:molybdenum ion binding"/>
    <property type="evidence" value="ECO:0007669"/>
    <property type="project" value="InterPro"/>
</dbReference>
<dbReference type="PROSITE" id="PS51340">
    <property type="entry name" value="MOSC"/>
    <property type="match status" value="1"/>
</dbReference>
<proteinExistence type="predicted"/>
<evidence type="ECO:0000259" key="1">
    <source>
        <dbReference type="PROSITE" id="PS51340"/>
    </source>
</evidence>
<name>A0AAE3MVF9_9HYPH</name>
<feature type="domain" description="MOSC" evidence="1">
    <location>
        <begin position="26"/>
        <end position="160"/>
    </location>
</feature>
<dbReference type="GO" id="GO:0003824">
    <property type="term" value="F:catalytic activity"/>
    <property type="evidence" value="ECO:0007669"/>
    <property type="project" value="InterPro"/>
</dbReference>
<dbReference type="EMBL" id="JANFPI010000001">
    <property type="protein sequence ID" value="MCX8995614.1"/>
    <property type="molecule type" value="Genomic_DNA"/>
</dbReference>
<reference evidence="2" key="1">
    <citation type="submission" date="2022-07" db="EMBL/GenBank/DDBJ databases">
        <title>Ectorhizobium quercum gen.nov., sp. nov.</title>
        <authorList>
            <person name="Ma T."/>
            <person name="Li Y."/>
        </authorList>
    </citation>
    <scope>NUCLEOTIDE SEQUENCE</scope>
    <source>
        <strain evidence="2">BDR2-2</strain>
    </source>
</reference>
<dbReference type="InterPro" id="IPR011037">
    <property type="entry name" value="Pyrv_Knase-like_insert_dom_sf"/>
</dbReference>
<dbReference type="SUPFAM" id="SSF50800">
    <property type="entry name" value="PK beta-barrel domain-like"/>
    <property type="match status" value="1"/>
</dbReference>
<accession>A0AAE3MVF9</accession>
<evidence type="ECO:0000313" key="3">
    <source>
        <dbReference type="Proteomes" id="UP001208771"/>
    </source>
</evidence>
<keyword evidence="3" id="KW-1185">Reference proteome</keyword>
<comment type="caution">
    <text evidence="2">The sequence shown here is derived from an EMBL/GenBank/DDBJ whole genome shotgun (WGS) entry which is preliminary data.</text>
</comment>
<organism evidence="2 3">
    <name type="scientific">Ectorhizobium quercum</name>
    <dbReference type="NCBI Taxonomy" id="2965071"/>
    <lineage>
        <taxon>Bacteria</taxon>
        <taxon>Pseudomonadati</taxon>
        <taxon>Pseudomonadota</taxon>
        <taxon>Alphaproteobacteria</taxon>
        <taxon>Hyphomicrobiales</taxon>
        <taxon>Rhizobiaceae</taxon>
        <taxon>Ectorhizobium</taxon>
    </lineage>
</organism>
<dbReference type="InterPro" id="IPR052353">
    <property type="entry name" value="Benzoxazolinone_Detox_Enz"/>
</dbReference>
<dbReference type="Proteomes" id="UP001208771">
    <property type="component" value="Unassembled WGS sequence"/>
</dbReference>
<dbReference type="PANTHER" id="PTHR30212">
    <property type="entry name" value="PROTEIN YIIM"/>
    <property type="match status" value="1"/>
</dbReference>
<sequence>MKLTAICLGRPERLPGKSYKTGIGKMPVNAPMMIDTLGLVGDAVCNARHHGGPDQAILLEGSLTMDWWAERLGRPVPPGMFGENLVIDGLDNRDVAAGDRFLIGEVVLEAASPRVPCNTLAARMGDPGFARLYAQAARPGIYCRVVRGGVLEAGQAVALQPYAGERVGMAELLSGLARDLSAEDRRRHLSAPLGVRFRALVEAPKR</sequence>
<dbReference type="InterPro" id="IPR005302">
    <property type="entry name" value="MoCF_Sase_C"/>
</dbReference>
<dbReference type="PANTHER" id="PTHR30212:SF2">
    <property type="entry name" value="PROTEIN YIIM"/>
    <property type="match status" value="1"/>
</dbReference>
<protein>
    <submittedName>
        <fullName evidence="2">MOSC domain-containing protein</fullName>
    </submittedName>
</protein>
<dbReference type="Pfam" id="PF03473">
    <property type="entry name" value="MOSC"/>
    <property type="match status" value="1"/>
</dbReference>